<evidence type="ECO:0000259" key="7">
    <source>
        <dbReference type="Pfam" id="PF16901"/>
    </source>
</evidence>
<dbReference type="PRINTS" id="PR01001">
    <property type="entry name" value="FADG3PDH"/>
</dbReference>
<dbReference type="SUPFAM" id="SSF54373">
    <property type="entry name" value="FAD-linked reductases, C-terminal domain"/>
    <property type="match status" value="1"/>
</dbReference>
<dbReference type="InterPro" id="IPR006076">
    <property type="entry name" value="FAD-dep_OxRdtase"/>
</dbReference>
<keyword evidence="4" id="KW-0274">FAD</keyword>
<comment type="similarity">
    <text evidence="2">Belongs to the FAD-dependent glycerol-3-phosphate dehydrogenase family.</text>
</comment>
<gene>
    <name evidence="8" type="ORF">K7C98_00600</name>
</gene>
<organism evidence="8 9">
    <name type="scientific">Nannocystis pusilla</name>
    <dbReference type="NCBI Taxonomy" id="889268"/>
    <lineage>
        <taxon>Bacteria</taxon>
        <taxon>Pseudomonadati</taxon>
        <taxon>Myxococcota</taxon>
        <taxon>Polyangia</taxon>
        <taxon>Nannocystales</taxon>
        <taxon>Nannocystaceae</taxon>
        <taxon>Nannocystis</taxon>
    </lineage>
</organism>
<keyword evidence="3" id="KW-0285">Flavoprotein</keyword>
<evidence type="ECO:0000313" key="8">
    <source>
        <dbReference type="EMBL" id="MBZ5707737.1"/>
    </source>
</evidence>
<dbReference type="InterPro" id="IPR031656">
    <property type="entry name" value="DAO_C"/>
</dbReference>
<proteinExistence type="inferred from homology"/>
<dbReference type="Gene3D" id="3.30.9.10">
    <property type="entry name" value="D-Amino Acid Oxidase, subunit A, domain 2"/>
    <property type="match status" value="1"/>
</dbReference>
<reference evidence="8" key="1">
    <citation type="submission" date="2021-08" db="EMBL/GenBank/DDBJ databases">
        <authorList>
            <person name="Stevens D.C."/>
        </authorList>
    </citation>
    <scope>NUCLEOTIDE SEQUENCE</scope>
    <source>
        <strain evidence="8">DSM 53165</strain>
    </source>
</reference>
<dbReference type="Gene3D" id="3.50.50.60">
    <property type="entry name" value="FAD/NAD(P)-binding domain"/>
    <property type="match status" value="1"/>
</dbReference>
<sequence length="544" mass="59035">MRSLARLAERTYDLVILGGGVTGACVARDAALRGLRVVLVEKQDFCSATSAASSKLIHGGLRYLKNFEFGLVRESLRERRLWELHAPHLVYPLPMLLPIYRGAANSLTEMRLGLTVYDLLAWDRNRLPDPDQRLPAHRTLDPAEVLATEPSLSGDGLVGGALLYDCQMFSPERLELECLLSAAAAGAEVVNYCEAVGFVREGARVVGAKVEGRLPGDGFVELRAPVVVNATGPWADLMLETLGQPPQAHLVRSKGIHIITRKLTREVALMMAAGTGHFFVLPWRDHALIGTTDEVYAGHPDNFRVTEADIAGLVATVNQFYPGAELRRDDVLHSYGGMRPLVDDDGPKSGSYQKSRRAEVCDHGKTDGVPGLISAIGGKWTTSRALAEKVVDLALRLLGRPRTPTITHRTPLPGGAIGNFRAYVADLQARHPTLPEPLLHHLARNYGARAGEVIALIRADPPLGAPLRPGLPEVGAEIVHAARTEWAVELADAVLRRTGLGQLGDPGLRALESAARLMAATRGWDRAEQVRQVDRVLDRYATVA</sequence>
<dbReference type="Proteomes" id="UP001139031">
    <property type="component" value="Unassembled WGS sequence"/>
</dbReference>
<evidence type="ECO:0000256" key="4">
    <source>
        <dbReference type="ARBA" id="ARBA00022827"/>
    </source>
</evidence>
<dbReference type="Pfam" id="PF01266">
    <property type="entry name" value="DAO"/>
    <property type="match status" value="1"/>
</dbReference>
<dbReference type="Gene3D" id="1.10.8.870">
    <property type="entry name" value="Alpha-glycerophosphate oxidase, cap domain"/>
    <property type="match status" value="1"/>
</dbReference>
<comment type="caution">
    <text evidence="8">The sequence shown here is derived from an EMBL/GenBank/DDBJ whole genome shotgun (WGS) entry which is preliminary data.</text>
</comment>
<evidence type="ECO:0000256" key="5">
    <source>
        <dbReference type="ARBA" id="ARBA00023002"/>
    </source>
</evidence>
<feature type="domain" description="FAD dependent oxidoreductase" evidence="6">
    <location>
        <begin position="13"/>
        <end position="383"/>
    </location>
</feature>
<dbReference type="RefSeq" id="WP_224189500.1">
    <property type="nucleotide sequence ID" value="NZ_JAIRAU010000001.1"/>
</dbReference>
<protein>
    <submittedName>
        <fullName evidence="8">Glycerol-3-phosphate dehydrogenase/oxidase</fullName>
    </submittedName>
</protein>
<evidence type="ECO:0000313" key="9">
    <source>
        <dbReference type="Proteomes" id="UP001139031"/>
    </source>
</evidence>
<comment type="cofactor">
    <cofactor evidence="1">
        <name>FAD</name>
        <dbReference type="ChEBI" id="CHEBI:57692"/>
    </cofactor>
</comment>
<evidence type="ECO:0000256" key="2">
    <source>
        <dbReference type="ARBA" id="ARBA00007330"/>
    </source>
</evidence>
<evidence type="ECO:0000256" key="1">
    <source>
        <dbReference type="ARBA" id="ARBA00001974"/>
    </source>
</evidence>
<dbReference type="Pfam" id="PF16901">
    <property type="entry name" value="DAO_C"/>
    <property type="match status" value="1"/>
</dbReference>
<dbReference type="SUPFAM" id="SSF51905">
    <property type="entry name" value="FAD/NAD(P)-binding domain"/>
    <property type="match status" value="1"/>
</dbReference>
<dbReference type="InterPro" id="IPR038299">
    <property type="entry name" value="DAO_C_sf"/>
</dbReference>
<keyword evidence="5" id="KW-0560">Oxidoreductase</keyword>
<dbReference type="InterPro" id="IPR000447">
    <property type="entry name" value="G3P_DH_FAD-dep"/>
</dbReference>
<keyword evidence="9" id="KW-1185">Reference proteome</keyword>
<dbReference type="PANTHER" id="PTHR11985:SF15">
    <property type="entry name" value="GLYCEROL-3-PHOSPHATE DEHYDROGENASE, MITOCHONDRIAL"/>
    <property type="match status" value="1"/>
</dbReference>
<dbReference type="PROSITE" id="PS51257">
    <property type="entry name" value="PROKAR_LIPOPROTEIN"/>
    <property type="match status" value="1"/>
</dbReference>
<accession>A0ABS7THN8</accession>
<evidence type="ECO:0000256" key="3">
    <source>
        <dbReference type="ARBA" id="ARBA00022630"/>
    </source>
</evidence>
<evidence type="ECO:0000259" key="6">
    <source>
        <dbReference type="Pfam" id="PF01266"/>
    </source>
</evidence>
<name>A0ABS7THN8_9BACT</name>
<dbReference type="InterPro" id="IPR036188">
    <property type="entry name" value="FAD/NAD-bd_sf"/>
</dbReference>
<dbReference type="PANTHER" id="PTHR11985">
    <property type="entry name" value="GLYCEROL-3-PHOSPHATE DEHYDROGENASE"/>
    <property type="match status" value="1"/>
</dbReference>
<feature type="domain" description="Alpha-glycerophosphate oxidase C-terminal" evidence="7">
    <location>
        <begin position="406"/>
        <end position="528"/>
    </location>
</feature>
<dbReference type="EMBL" id="JAIRAU010000001">
    <property type="protein sequence ID" value="MBZ5707737.1"/>
    <property type="molecule type" value="Genomic_DNA"/>
</dbReference>